<keyword evidence="2" id="KW-1185">Reference proteome</keyword>
<dbReference type="Proteomes" id="UP000789405">
    <property type="component" value="Unassembled WGS sequence"/>
</dbReference>
<evidence type="ECO:0000313" key="1">
    <source>
        <dbReference type="EMBL" id="CAG8782468.1"/>
    </source>
</evidence>
<protein>
    <submittedName>
        <fullName evidence="1">19599_t:CDS:1</fullName>
    </submittedName>
</protein>
<proteinExistence type="predicted"/>
<evidence type="ECO:0000313" key="2">
    <source>
        <dbReference type="Proteomes" id="UP000789405"/>
    </source>
</evidence>
<name>A0A9N9NXJ2_9GLOM</name>
<accession>A0A9N9NXJ2</accession>
<dbReference type="EMBL" id="CAJVPY010022329">
    <property type="protein sequence ID" value="CAG8782468.1"/>
    <property type="molecule type" value="Genomic_DNA"/>
</dbReference>
<gene>
    <name evidence="1" type="ORF">DERYTH_LOCUS19815</name>
</gene>
<dbReference type="AlphaFoldDB" id="A0A9N9NXJ2"/>
<sequence>FVLLSRKSGMICFAALKSELSICFVGSELESCQRSMAVFVTLLDGVALFYWIVRRQFIGSFTISLVVIRRFMSCFASSRWMFFDVL</sequence>
<comment type="caution">
    <text evidence="1">The sequence shown here is derived from an EMBL/GenBank/DDBJ whole genome shotgun (WGS) entry which is preliminary data.</text>
</comment>
<organism evidence="1 2">
    <name type="scientific">Dentiscutata erythropus</name>
    <dbReference type="NCBI Taxonomy" id="1348616"/>
    <lineage>
        <taxon>Eukaryota</taxon>
        <taxon>Fungi</taxon>
        <taxon>Fungi incertae sedis</taxon>
        <taxon>Mucoromycota</taxon>
        <taxon>Glomeromycotina</taxon>
        <taxon>Glomeromycetes</taxon>
        <taxon>Diversisporales</taxon>
        <taxon>Gigasporaceae</taxon>
        <taxon>Dentiscutata</taxon>
    </lineage>
</organism>
<feature type="non-terminal residue" evidence="1">
    <location>
        <position position="86"/>
    </location>
</feature>
<reference evidence="1" key="1">
    <citation type="submission" date="2021-06" db="EMBL/GenBank/DDBJ databases">
        <authorList>
            <person name="Kallberg Y."/>
            <person name="Tangrot J."/>
            <person name="Rosling A."/>
        </authorList>
    </citation>
    <scope>NUCLEOTIDE SEQUENCE</scope>
    <source>
        <strain evidence="1">MA453B</strain>
    </source>
</reference>